<dbReference type="InterPro" id="IPR054383">
    <property type="entry name" value="PspAB-like"/>
</dbReference>
<accession>A0A1H4SJ49</accession>
<sequence>MRIGTFVVTLLDSKLVRCWTSRPHLQSLYTLAAAGPRMRAALGLAPTGGGTVDFKVDGDALARTEAELIAATSARLPVHPLVTQDLHGRSTVRCWRRNRDLRVLTGDLVDVADRLARAGYGGSLRFATVEFAEPTGRREGKLALVYLFDRGTFHTAAPGARPLDRALELRARAALHGSLPLEPVAQRRFVL</sequence>
<dbReference type="AlphaFoldDB" id="A0A1H4SJ49"/>
<evidence type="ECO:0000313" key="2">
    <source>
        <dbReference type="Proteomes" id="UP000199622"/>
    </source>
</evidence>
<dbReference type="Pfam" id="PF22742">
    <property type="entry name" value="PspAB"/>
    <property type="match status" value="1"/>
</dbReference>
<reference evidence="2" key="1">
    <citation type="submission" date="2016-10" db="EMBL/GenBank/DDBJ databases">
        <authorList>
            <person name="Varghese N."/>
            <person name="Submissions S."/>
        </authorList>
    </citation>
    <scope>NUCLEOTIDE SEQUENCE [LARGE SCALE GENOMIC DNA]</scope>
    <source>
        <strain evidence="2">DSM 44544</strain>
    </source>
</reference>
<gene>
    <name evidence="1" type="ORF">SAMN04489727_3761</name>
</gene>
<evidence type="ECO:0000313" key="1">
    <source>
        <dbReference type="EMBL" id="SEC44110.1"/>
    </source>
</evidence>
<dbReference type="EMBL" id="FNSO01000004">
    <property type="protein sequence ID" value="SEC44110.1"/>
    <property type="molecule type" value="Genomic_DNA"/>
</dbReference>
<proteinExistence type="predicted"/>
<protein>
    <submittedName>
        <fullName evidence="1">Uncharacterized protein</fullName>
    </submittedName>
</protein>
<dbReference type="STRING" id="208445.SAMN04489727_3761"/>
<organism evidence="1 2">
    <name type="scientific">Amycolatopsis tolypomycina</name>
    <dbReference type="NCBI Taxonomy" id="208445"/>
    <lineage>
        <taxon>Bacteria</taxon>
        <taxon>Bacillati</taxon>
        <taxon>Actinomycetota</taxon>
        <taxon>Actinomycetes</taxon>
        <taxon>Pseudonocardiales</taxon>
        <taxon>Pseudonocardiaceae</taxon>
        <taxon>Amycolatopsis</taxon>
    </lineage>
</organism>
<keyword evidence="2" id="KW-1185">Reference proteome</keyword>
<name>A0A1H4SJ49_9PSEU</name>
<dbReference type="Proteomes" id="UP000199622">
    <property type="component" value="Unassembled WGS sequence"/>
</dbReference>